<dbReference type="NCBIfam" id="NF010009">
    <property type="entry name" value="PRK13482.1"/>
    <property type="match status" value="1"/>
</dbReference>
<dbReference type="HOGENOM" id="CLU_787128_0_0_11"/>
<dbReference type="SUPFAM" id="SSF47781">
    <property type="entry name" value="RuvA domain 2-like"/>
    <property type="match status" value="1"/>
</dbReference>
<dbReference type="GO" id="GO:0106408">
    <property type="term" value="F:diadenylate cyclase activity"/>
    <property type="evidence" value="ECO:0007669"/>
    <property type="project" value="UniProtKB-EC"/>
</dbReference>
<dbReference type="Pfam" id="PF02457">
    <property type="entry name" value="DAC"/>
    <property type="match status" value="1"/>
</dbReference>
<dbReference type="KEGG" id="cmd:B841_11140"/>
<keyword evidence="5" id="KW-0067">ATP-binding</keyword>
<keyword evidence="2" id="KW-0808">Transferase</keyword>
<dbReference type="InterPro" id="IPR003390">
    <property type="entry name" value="DNA_integrity_scan_DisA_N"/>
</dbReference>
<dbReference type="InterPro" id="IPR010994">
    <property type="entry name" value="RuvA_2-like"/>
</dbReference>
<dbReference type="AlphaFoldDB" id="S5T4Z6"/>
<dbReference type="SUPFAM" id="SSF143597">
    <property type="entry name" value="YojJ-like"/>
    <property type="match status" value="1"/>
</dbReference>
<evidence type="ECO:0000313" key="8">
    <source>
        <dbReference type="EMBL" id="AGS35700.1"/>
    </source>
</evidence>
<sequence>MTESTAPEHAPTLDETLQRLAPGTHLRDALARIQRGNTGAIIVVGDGADVISLCDGGIEFDVPFAPTRLRELCKMDGAVILSDDGTRIRRANVQLVPSPSHPTQESGTRHRSAERTALQTGRPVVAVSQSMNIITLYVDGVRHVLEEPATILARANQAIATMERYRTRLDTANQRLFTSELGGYATVHSVASVLEREVMLKRVGLELDRDVLELGTDGRQLNLQLTELRGDNDREISMLLRDYLVSAGPPSDEQLADALVSLDRLADADLLKSTNISRILGLPATEEALAQWIVPRGYRVLSRIPRVQPFLMDEVVAAFSDVRSLLKASEEDLAAVDAVGALWARHIHDGLRGWRR</sequence>
<dbReference type="PATRIC" id="fig|1224163.3.peg.2247"/>
<evidence type="ECO:0000259" key="7">
    <source>
        <dbReference type="PROSITE" id="PS51794"/>
    </source>
</evidence>
<dbReference type="PANTHER" id="PTHR34185">
    <property type="entry name" value="DIADENYLATE CYCLASE"/>
    <property type="match status" value="1"/>
</dbReference>
<dbReference type="OrthoDB" id="41841at2"/>
<feature type="region of interest" description="Disordered" evidence="6">
    <location>
        <begin position="97"/>
        <end position="116"/>
    </location>
</feature>
<dbReference type="InterPro" id="IPR036888">
    <property type="entry name" value="DNA_integrity_DisA_N_sf"/>
</dbReference>
<dbReference type="RefSeq" id="WP_020935632.1">
    <property type="nucleotide sequence ID" value="NC_021915.1"/>
</dbReference>
<organism evidence="8 9">
    <name type="scientific">Corynebacterium maris DSM 45190</name>
    <dbReference type="NCBI Taxonomy" id="1224163"/>
    <lineage>
        <taxon>Bacteria</taxon>
        <taxon>Bacillati</taxon>
        <taxon>Actinomycetota</taxon>
        <taxon>Actinomycetes</taxon>
        <taxon>Mycobacteriales</taxon>
        <taxon>Corynebacteriaceae</taxon>
        <taxon>Corynebacterium</taxon>
    </lineage>
</organism>
<dbReference type="Gene3D" id="1.20.1260.110">
    <property type="entry name" value="DNA integrity scanning linker region"/>
    <property type="match status" value="1"/>
</dbReference>
<evidence type="ECO:0000256" key="6">
    <source>
        <dbReference type="SAM" id="MobiDB-lite"/>
    </source>
</evidence>
<dbReference type="GO" id="GO:0004016">
    <property type="term" value="F:adenylate cyclase activity"/>
    <property type="evidence" value="ECO:0007669"/>
    <property type="project" value="TreeGrafter"/>
</dbReference>
<keyword evidence="9" id="KW-1185">Reference proteome</keyword>
<evidence type="ECO:0000256" key="5">
    <source>
        <dbReference type="ARBA" id="ARBA00022840"/>
    </source>
</evidence>
<dbReference type="GO" id="GO:0005524">
    <property type="term" value="F:ATP binding"/>
    <property type="evidence" value="ECO:0007669"/>
    <property type="project" value="UniProtKB-KW"/>
</dbReference>
<dbReference type="Proteomes" id="UP000015388">
    <property type="component" value="Chromosome"/>
</dbReference>
<dbReference type="InterPro" id="IPR050338">
    <property type="entry name" value="DisA"/>
</dbReference>
<evidence type="ECO:0000256" key="3">
    <source>
        <dbReference type="ARBA" id="ARBA00022695"/>
    </source>
</evidence>
<proteinExistence type="predicted"/>
<feature type="domain" description="DAC" evidence="7">
    <location>
        <begin position="10"/>
        <end position="148"/>
    </location>
</feature>
<dbReference type="InterPro" id="IPR038331">
    <property type="entry name" value="DisA_sf"/>
</dbReference>
<dbReference type="Gene3D" id="3.40.1700.10">
    <property type="entry name" value="DNA integrity scanning protein, DisA, N-terminal domain"/>
    <property type="match status" value="1"/>
</dbReference>
<evidence type="ECO:0000256" key="2">
    <source>
        <dbReference type="ARBA" id="ARBA00022679"/>
    </source>
</evidence>
<dbReference type="eggNOG" id="COG1623">
    <property type="taxonomic scope" value="Bacteria"/>
</dbReference>
<comment type="catalytic activity">
    <reaction evidence="1">
        <text>2 ATP = 3',3'-c-di-AMP + 2 diphosphate</text>
        <dbReference type="Rhea" id="RHEA:35655"/>
        <dbReference type="ChEBI" id="CHEBI:30616"/>
        <dbReference type="ChEBI" id="CHEBI:33019"/>
        <dbReference type="ChEBI" id="CHEBI:71500"/>
        <dbReference type="EC" id="2.7.7.85"/>
    </reaction>
</comment>
<protein>
    <submittedName>
        <fullName evidence="8">DNA integrity scanning protein DisA</fullName>
    </submittedName>
</protein>
<evidence type="ECO:0000256" key="1">
    <source>
        <dbReference type="ARBA" id="ARBA00000877"/>
    </source>
</evidence>
<keyword evidence="4" id="KW-0547">Nucleotide-binding</keyword>
<feature type="compositionally biased region" description="Polar residues" evidence="6">
    <location>
        <begin position="97"/>
        <end position="106"/>
    </location>
</feature>
<accession>S5T4Z6</accession>
<dbReference type="EMBL" id="CP003924">
    <property type="protein sequence ID" value="AGS35700.1"/>
    <property type="molecule type" value="Genomic_DNA"/>
</dbReference>
<dbReference type="Gene3D" id="1.10.150.20">
    <property type="entry name" value="5' to 3' exonuclease, C-terminal subdomain"/>
    <property type="match status" value="1"/>
</dbReference>
<reference evidence="8 9" key="1">
    <citation type="submission" date="2012-11" db="EMBL/GenBank/DDBJ databases">
        <title>The complete genome sequence of Corynebacterium maris Coryn-1 (=DSM 45190).</title>
        <authorList>
            <person name="Schaffert L."/>
            <person name="Albersmeier A."/>
            <person name="Kalinowski J."/>
            <person name="Ruckert C."/>
        </authorList>
    </citation>
    <scope>NUCLEOTIDE SEQUENCE [LARGE SCALE GENOMIC DNA]</scope>
    <source>
        <strain evidence="9">Coryn-1</strain>
    </source>
</reference>
<dbReference type="InterPro" id="IPR018906">
    <property type="entry name" value="DNA_integrity_scan_DisA_link"/>
</dbReference>
<gene>
    <name evidence="8" type="ORF">B841_11140</name>
</gene>
<dbReference type="Pfam" id="PF10635">
    <property type="entry name" value="DisA-linker"/>
    <property type="match status" value="1"/>
</dbReference>
<keyword evidence="3" id="KW-0548">Nucleotidyltransferase</keyword>
<evidence type="ECO:0000313" key="9">
    <source>
        <dbReference type="Proteomes" id="UP000015388"/>
    </source>
</evidence>
<dbReference type="STRING" id="1224163.B841_11140"/>
<dbReference type="PANTHER" id="PTHR34185:SF3">
    <property type="entry name" value="DNA INTEGRITY SCANNING PROTEIN DISA"/>
    <property type="match status" value="1"/>
</dbReference>
<dbReference type="PROSITE" id="PS51794">
    <property type="entry name" value="DAC"/>
    <property type="match status" value="1"/>
</dbReference>
<name>S5T4Z6_9CORY</name>
<evidence type="ECO:0000256" key="4">
    <source>
        <dbReference type="ARBA" id="ARBA00022741"/>
    </source>
</evidence>